<dbReference type="AlphaFoldDB" id="A0A1G9BMJ6"/>
<feature type="transmembrane region" description="Helical" evidence="2">
    <location>
        <begin position="200"/>
        <end position="221"/>
    </location>
</feature>
<keyword evidence="2" id="KW-0812">Transmembrane</keyword>
<keyword evidence="2" id="KW-0472">Membrane</keyword>
<evidence type="ECO:0000313" key="3">
    <source>
        <dbReference type="EMBL" id="SDK40364.1"/>
    </source>
</evidence>
<dbReference type="EMBL" id="FNFY01000003">
    <property type="protein sequence ID" value="SDK40364.1"/>
    <property type="molecule type" value="Genomic_DNA"/>
</dbReference>
<sequence length="228" mass="25375">MAKETKVIHKMKVDPEVQHERDLKELEKLLVENQELLEKLFDILNKLEDHEVLNMVKGGLAESDSILYRLLTAVESSSASKSIKNALLMTQMLGKINMDELEPVILKVNNSIEIASEYEYRNRGSGWFGLFKVLMDPQFIEGSNVLTQFVKGFGANTDDLKKKYKVEDSISTMSDRAEGYELSKDDSKVYDKKTGSLGKAAVLAAGTGVAGAAAIAIPLIFSKKKSYY</sequence>
<accession>A0A1G9BMJ6</accession>
<dbReference type="Proteomes" id="UP000199008">
    <property type="component" value="Unassembled WGS sequence"/>
</dbReference>
<organism evidence="3 4">
    <name type="scientific">Lacicoccus qingdaonensis</name>
    <dbReference type="NCBI Taxonomy" id="576118"/>
    <lineage>
        <taxon>Bacteria</taxon>
        <taxon>Bacillati</taxon>
        <taxon>Bacillota</taxon>
        <taxon>Bacilli</taxon>
        <taxon>Bacillales</taxon>
        <taxon>Salinicoccaceae</taxon>
        <taxon>Lacicoccus</taxon>
    </lineage>
</organism>
<keyword evidence="2" id="KW-1133">Transmembrane helix</keyword>
<keyword evidence="1" id="KW-0175">Coiled coil</keyword>
<evidence type="ECO:0000256" key="1">
    <source>
        <dbReference type="SAM" id="Coils"/>
    </source>
</evidence>
<reference evidence="4" key="1">
    <citation type="submission" date="2016-10" db="EMBL/GenBank/DDBJ databases">
        <authorList>
            <person name="Varghese N."/>
            <person name="Submissions S."/>
        </authorList>
    </citation>
    <scope>NUCLEOTIDE SEQUENCE [LARGE SCALE GENOMIC DNA]</scope>
    <source>
        <strain evidence="4">CGMCC 1.8895</strain>
    </source>
</reference>
<keyword evidence="4" id="KW-1185">Reference proteome</keyword>
<dbReference type="RefSeq" id="WP_092984393.1">
    <property type="nucleotide sequence ID" value="NZ_FNFY01000003.1"/>
</dbReference>
<evidence type="ECO:0000256" key="2">
    <source>
        <dbReference type="SAM" id="Phobius"/>
    </source>
</evidence>
<proteinExistence type="predicted"/>
<feature type="coiled-coil region" evidence="1">
    <location>
        <begin position="16"/>
        <end position="46"/>
    </location>
</feature>
<dbReference type="PANTHER" id="PTHR38433">
    <property type="match status" value="1"/>
</dbReference>
<dbReference type="PANTHER" id="PTHR38433:SF1">
    <property type="entry name" value="DUF1641 DOMAIN-CONTAINING PROTEIN"/>
    <property type="match status" value="1"/>
</dbReference>
<protein>
    <submittedName>
        <fullName evidence="3">Uncharacterized conserved protein YjgD, DUF1641 family</fullName>
    </submittedName>
</protein>
<gene>
    <name evidence="3" type="ORF">SAMN05216216_10328</name>
</gene>
<evidence type="ECO:0000313" key="4">
    <source>
        <dbReference type="Proteomes" id="UP000199008"/>
    </source>
</evidence>
<name>A0A1G9BMJ6_9BACL</name>
<dbReference type="STRING" id="576118.SAMN05216216_10328"/>
<dbReference type="OrthoDB" id="147801at2"/>